<reference evidence="1 2" key="1">
    <citation type="journal article" date="2012" name="Genome Biol.">
        <title>Sequencing three crocodilian genomes to illuminate the evolution of archosaurs and amniotes.</title>
        <authorList>
            <person name="St John J.A."/>
            <person name="Braun E.L."/>
            <person name="Isberg S.R."/>
            <person name="Miles L.G."/>
            <person name="Chong A.Y."/>
            <person name="Gongora J."/>
            <person name="Dalzell P."/>
            <person name="Moran C."/>
            <person name="Bed'hom B."/>
            <person name="Abzhanov A."/>
            <person name="Burgess S.C."/>
            <person name="Cooksey A.M."/>
            <person name="Castoe T.A."/>
            <person name="Crawford N.G."/>
            <person name="Densmore L.D."/>
            <person name="Drew J.C."/>
            <person name="Edwards S.V."/>
            <person name="Faircloth B.C."/>
            <person name="Fujita M.K."/>
            <person name="Greenwold M.J."/>
            <person name="Hoffmann F.G."/>
            <person name="Howard J.M."/>
            <person name="Iguchi T."/>
            <person name="Janes D.E."/>
            <person name="Khan S.Y."/>
            <person name="Kohno S."/>
            <person name="de Koning A.J."/>
            <person name="Lance S.L."/>
            <person name="McCarthy F.M."/>
            <person name="McCormack J.E."/>
            <person name="Merchant M.E."/>
            <person name="Peterson D.G."/>
            <person name="Pollock D.D."/>
            <person name="Pourmand N."/>
            <person name="Raney B.J."/>
            <person name="Roessler K.A."/>
            <person name="Sanford J.R."/>
            <person name="Sawyer R.H."/>
            <person name="Schmidt C.J."/>
            <person name="Triplett E.W."/>
            <person name="Tuberville T.D."/>
            <person name="Venegas-Anaya M."/>
            <person name="Howard J.T."/>
            <person name="Jarvis E.D."/>
            <person name="Guillette L.J.Jr."/>
            <person name="Glenn T.C."/>
            <person name="Green R.E."/>
            <person name="Ray D.A."/>
        </authorList>
    </citation>
    <scope>NUCLEOTIDE SEQUENCE [LARGE SCALE GENOMIC DNA]</scope>
    <source>
        <strain evidence="1">KSC_2009_1</strain>
    </source>
</reference>
<keyword evidence="2" id="KW-1185">Reference proteome</keyword>
<dbReference type="AlphaFoldDB" id="A0A151MND9"/>
<organism evidence="1 2">
    <name type="scientific">Alligator mississippiensis</name>
    <name type="common">American alligator</name>
    <dbReference type="NCBI Taxonomy" id="8496"/>
    <lineage>
        <taxon>Eukaryota</taxon>
        <taxon>Metazoa</taxon>
        <taxon>Chordata</taxon>
        <taxon>Craniata</taxon>
        <taxon>Vertebrata</taxon>
        <taxon>Euteleostomi</taxon>
        <taxon>Archelosauria</taxon>
        <taxon>Archosauria</taxon>
        <taxon>Crocodylia</taxon>
        <taxon>Alligatoridae</taxon>
        <taxon>Alligatorinae</taxon>
        <taxon>Alligator</taxon>
    </lineage>
</organism>
<name>A0A151MND9_ALLMI</name>
<comment type="caution">
    <text evidence="1">The sequence shown here is derived from an EMBL/GenBank/DDBJ whole genome shotgun (WGS) entry which is preliminary data.</text>
</comment>
<dbReference type="Proteomes" id="UP000050525">
    <property type="component" value="Unassembled WGS sequence"/>
</dbReference>
<dbReference type="EMBL" id="AKHW03005657">
    <property type="protein sequence ID" value="KYO25949.1"/>
    <property type="molecule type" value="Genomic_DNA"/>
</dbReference>
<sequence>MQVEAPEQPAIRRFDPRGVPNGFEADELCQACNDVEEIKLRKAETAALGQFQKLDEIMKIYMLVDKVLFMSCFPTYSIEISWFR</sequence>
<protein>
    <submittedName>
        <fullName evidence="1">Uncharacterized protein</fullName>
    </submittedName>
</protein>
<evidence type="ECO:0000313" key="2">
    <source>
        <dbReference type="Proteomes" id="UP000050525"/>
    </source>
</evidence>
<gene>
    <name evidence="1" type="ORF">Y1Q_0003731</name>
</gene>
<evidence type="ECO:0000313" key="1">
    <source>
        <dbReference type="EMBL" id="KYO25949.1"/>
    </source>
</evidence>
<accession>A0A151MND9</accession>
<proteinExistence type="predicted"/>